<organism evidence="5 6">
    <name type="scientific">Pseudaquabacterium pictum</name>
    <dbReference type="NCBI Taxonomy" id="2315236"/>
    <lineage>
        <taxon>Bacteria</taxon>
        <taxon>Pseudomonadati</taxon>
        <taxon>Pseudomonadota</taxon>
        <taxon>Betaproteobacteria</taxon>
        <taxon>Burkholderiales</taxon>
        <taxon>Sphaerotilaceae</taxon>
        <taxon>Pseudaquabacterium</taxon>
    </lineage>
</organism>
<evidence type="ECO:0000313" key="5">
    <source>
        <dbReference type="EMBL" id="GCL62005.1"/>
    </source>
</evidence>
<gene>
    <name evidence="5" type="ORF">AQPW35_10860</name>
</gene>
<name>A0A480AQM3_9BURK</name>
<evidence type="ECO:0000259" key="4">
    <source>
        <dbReference type="Pfam" id="PF05433"/>
    </source>
</evidence>
<protein>
    <recommendedName>
        <fullName evidence="4">Glycine zipper 2TM domain-containing protein</fullName>
    </recommendedName>
</protein>
<dbReference type="AlphaFoldDB" id="A0A480AQM3"/>
<dbReference type="RefSeq" id="WP_137731758.1">
    <property type="nucleotide sequence ID" value="NZ_BJCL01000002.1"/>
</dbReference>
<keyword evidence="6" id="KW-1185">Reference proteome</keyword>
<feature type="domain" description="Glycine zipper 2TM" evidence="4">
    <location>
        <begin position="261"/>
        <end position="301"/>
    </location>
</feature>
<dbReference type="PANTHER" id="PTHR35603">
    <property type="match status" value="1"/>
</dbReference>
<accession>A0A480AQM3</accession>
<keyword evidence="3" id="KW-0732">Signal</keyword>
<proteinExistence type="predicted"/>
<dbReference type="Proteomes" id="UP000301751">
    <property type="component" value="Unassembled WGS sequence"/>
</dbReference>
<feature type="chain" id="PRO_5019752453" description="Glycine zipper 2TM domain-containing protein" evidence="3">
    <location>
        <begin position="30"/>
        <end position="349"/>
    </location>
</feature>
<evidence type="ECO:0000256" key="2">
    <source>
        <dbReference type="ARBA" id="ARBA00023136"/>
    </source>
</evidence>
<feature type="signal peptide" evidence="3">
    <location>
        <begin position="1"/>
        <end position="29"/>
    </location>
</feature>
<keyword evidence="2" id="KW-0472">Membrane</keyword>
<dbReference type="OrthoDB" id="549764at2"/>
<dbReference type="InterPro" id="IPR051407">
    <property type="entry name" value="Bact_OM_lipoprot/Surf_antigen"/>
</dbReference>
<dbReference type="Pfam" id="PF05433">
    <property type="entry name" value="Rick_17kDa_Anti"/>
    <property type="match status" value="1"/>
</dbReference>
<evidence type="ECO:0000256" key="3">
    <source>
        <dbReference type="SAM" id="SignalP"/>
    </source>
</evidence>
<evidence type="ECO:0000256" key="1">
    <source>
        <dbReference type="ARBA" id="ARBA00004370"/>
    </source>
</evidence>
<dbReference type="PANTHER" id="PTHR35603:SF2">
    <property type="entry name" value="OUTER MEMBRANE LIPOPROTEIN"/>
    <property type="match status" value="1"/>
</dbReference>
<comment type="subcellular location">
    <subcellularLocation>
        <location evidence="1">Membrane</location>
    </subcellularLocation>
</comment>
<dbReference type="InterPro" id="IPR008816">
    <property type="entry name" value="Gly_zipper_2TM_dom"/>
</dbReference>
<dbReference type="EMBL" id="BJCL01000002">
    <property type="protein sequence ID" value="GCL62005.1"/>
    <property type="molecule type" value="Genomic_DNA"/>
</dbReference>
<dbReference type="GO" id="GO:0019867">
    <property type="term" value="C:outer membrane"/>
    <property type="evidence" value="ECO:0007669"/>
    <property type="project" value="InterPro"/>
</dbReference>
<evidence type="ECO:0000313" key="6">
    <source>
        <dbReference type="Proteomes" id="UP000301751"/>
    </source>
</evidence>
<sequence length="349" mass="36206">MLLQRPLSALTLALAAALPLALPATPALAQSWSQQVGQGISGFGVTPLEQLRPGEVLVFRVDGTPDARVSLQISGATAALQLNETSPGRYEGEYTIRQRDRLSASSTVTARLEKNGQATTATLGQSLQAGAAPAATAPISSFQVSAPDPVRPGDELAFTLQGKPGGQASASVQGIAQRIPLTEVRPGVYEATYVLRRKDNLRGKLVADGRLVVDRRESTLRFDAGQHGGQHGSQPVASCAQCGAVTAVKLVTVKDDHPNVLGTIAGGVIGGVLGNQVGGGSGRDLATIAGAVGGAYAGNRVENNMNKKQVHRVTVRLDNGTTRSFDYAQDPGLQAGARVKVENDALVRL</sequence>
<comment type="caution">
    <text evidence="5">The sequence shown here is derived from an EMBL/GenBank/DDBJ whole genome shotgun (WGS) entry which is preliminary data.</text>
</comment>
<reference evidence="6" key="1">
    <citation type="submission" date="2019-03" db="EMBL/GenBank/DDBJ databases">
        <title>Aquabacterium pictum sp.nov., the first bacteriochlorophyll a-containing freshwater bacterium in the genus Aquabacterium of the class Betaproteobacteria.</title>
        <authorList>
            <person name="Hirose S."/>
            <person name="Tank M."/>
            <person name="Hara E."/>
            <person name="Tamaki H."/>
            <person name="Takaichi S."/>
            <person name="Haruta S."/>
            <person name="Hanada S."/>
        </authorList>
    </citation>
    <scope>NUCLEOTIDE SEQUENCE [LARGE SCALE GENOMIC DNA]</scope>
    <source>
        <strain evidence="6">W35</strain>
    </source>
</reference>